<accession>A0A9D1IW04</accession>
<dbReference type="InterPro" id="IPR037158">
    <property type="entry name" value="Thr_synth_N_sf"/>
</dbReference>
<evidence type="ECO:0000313" key="2">
    <source>
        <dbReference type="EMBL" id="HIU43049.1"/>
    </source>
</evidence>
<reference evidence="2" key="2">
    <citation type="journal article" date="2021" name="PeerJ">
        <title>Extensive microbial diversity within the chicken gut microbiome revealed by metagenomics and culture.</title>
        <authorList>
            <person name="Gilroy R."/>
            <person name="Ravi A."/>
            <person name="Getino M."/>
            <person name="Pursley I."/>
            <person name="Horton D.L."/>
            <person name="Alikhan N.F."/>
            <person name="Baker D."/>
            <person name="Gharbi K."/>
            <person name="Hall N."/>
            <person name="Watson M."/>
            <person name="Adriaenssens E.M."/>
            <person name="Foster-Nyarko E."/>
            <person name="Jarju S."/>
            <person name="Secka A."/>
            <person name="Antonio M."/>
            <person name="Oren A."/>
            <person name="Chaudhuri R.R."/>
            <person name="La Ragione R."/>
            <person name="Hildebrand F."/>
            <person name="Pallen M.J."/>
        </authorList>
    </citation>
    <scope>NUCLEOTIDE SEQUENCE</scope>
    <source>
        <strain evidence="2">CHK191-8634</strain>
    </source>
</reference>
<dbReference type="InterPro" id="IPR029144">
    <property type="entry name" value="Thr_synth_N"/>
</dbReference>
<gene>
    <name evidence="2" type="ORF">IAB67_01985</name>
</gene>
<proteinExistence type="predicted"/>
<dbReference type="AlphaFoldDB" id="A0A9D1IW04"/>
<feature type="domain" description="Threonine synthase N-terminal" evidence="1">
    <location>
        <begin position="2"/>
        <end position="79"/>
    </location>
</feature>
<dbReference type="Pfam" id="PF14821">
    <property type="entry name" value="Thr_synth_N"/>
    <property type="match status" value="1"/>
</dbReference>
<dbReference type="Gene3D" id="3.90.1380.10">
    <property type="entry name" value="Threonine synthase, N-terminal domain"/>
    <property type="match status" value="1"/>
</dbReference>
<feature type="non-terminal residue" evidence="2">
    <location>
        <position position="81"/>
    </location>
</feature>
<evidence type="ECO:0000313" key="3">
    <source>
        <dbReference type="Proteomes" id="UP000824073"/>
    </source>
</evidence>
<dbReference type="GO" id="GO:0009088">
    <property type="term" value="P:threonine biosynthetic process"/>
    <property type="evidence" value="ECO:0007669"/>
    <property type="project" value="TreeGrafter"/>
</dbReference>
<organism evidence="2 3">
    <name type="scientific">Candidatus Ventrousia excrementavium</name>
    <dbReference type="NCBI Taxonomy" id="2840961"/>
    <lineage>
        <taxon>Bacteria</taxon>
        <taxon>Bacillati</taxon>
        <taxon>Bacillota</taxon>
        <taxon>Clostridia</taxon>
        <taxon>Eubacteriales</taxon>
        <taxon>Clostridiaceae</taxon>
        <taxon>Clostridiaceae incertae sedis</taxon>
        <taxon>Candidatus Ventrousia</taxon>
    </lineage>
</organism>
<comment type="caution">
    <text evidence="2">The sequence shown here is derived from an EMBL/GenBank/DDBJ whole genome shotgun (WGS) entry which is preliminary data.</text>
</comment>
<dbReference type="PANTHER" id="PTHR42690:SF1">
    <property type="entry name" value="THREONINE SYNTHASE-LIKE 2"/>
    <property type="match status" value="1"/>
</dbReference>
<dbReference type="EMBL" id="DVMR01000021">
    <property type="protein sequence ID" value="HIU43049.1"/>
    <property type="molecule type" value="Genomic_DNA"/>
</dbReference>
<dbReference type="InterPro" id="IPR036052">
    <property type="entry name" value="TrpB-like_PALP_sf"/>
</dbReference>
<dbReference type="GO" id="GO:0004795">
    <property type="term" value="F:threonine synthase activity"/>
    <property type="evidence" value="ECO:0007669"/>
    <property type="project" value="TreeGrafter"/>
</dbReference>
<dbReference type="Proteomes" id="UP000824073">
    <property type="component" value="Unassembled WGS sequence"/>
</dbReference>
<dbReference type="SUPFAM" id="SSF53686">
    <property type="entry name" value="Tryptophan synthase beta subunit-like PLP-dependent enzymes"/>
    <property type="match status" value="1"/>
</dbReference>
<reference evidence="2" key="1">
    <citation type="submission" date="2020-10" db="EMBL/GenBank/DDBJ databases">
        <authorList>
            <person name="Gilroy R."/>
        </authorList>
    </citation>
    <scope>NUCLEOTIDE SEQUENCE</scope>
    <source>
        <strain evidence="2">CHK191-8634</strain>
    </source>
</reference>
<dbReference type="InterPro" id="IPR051166">
    <property type="entry name" value="Threonine_Synthase"/>
</dbReference>
<dbReference type="PANTHER" id="PTHR42690">
    <property type="entry name" value="THREONINE SYNTHASE FAMILY MEMBER"/>
    <property type="match status" value="1"/>
</dbReference>
<protein>
    <submittedName>
        <fullName evidence="2">Threonine synthase</fullName>
    </submittedName>
</protein>
<name>A0A9D1IW04_9CLOT</name>
<sequence>MEYRSTRGSGCRQTSAGAILHGLAPDGGLFVPETIPQFTANELAELGKLPYPELAAQILSRWLPDYSRDELLSYCQAAYAP</sequence>
<evidence type="ECO:0000259" key="1">
    <source>
        <dbReference type="Pfam" id="PF14821"/>
    </source>
</evidence>